<protein>
    <submittedName>
        <fullName evidence="2">Uncharacterized protein</fullName>
    </submittedName>
</protein>
<name>A0AAV7VKA0_PLEWA</name>
<accession>A0AAV7VKA0</accession>
<gene>
    <name evidence="2" type="ORF">NDU88_005006</name>
</gene>
<evidence type="ECO:0000313" key="2">
    <source>
        <dbReference type="EMBL" id="KAJ1201192.1"/>
    </source>
</evidence>
<dbReference type="Proteomes" id="UP001066276">
    <property type="component" value="Chromosome 2_1"/>
</dbReference>
<feature type="compositionally biased region" description="Basic and acidic residues" evidence="1">
    <location>
        <begin position="50"/>
        <end position="63"/>
    </location>
</feature>
<evidence type="ECO:0000256" key="1">
    <source>
        <dbReference type="SAM" id="MobiDB-lite"/>
    </source>
</evidence>
<organism evidence="2 3">
    <name type="scientific">Pleurodeles waltl</name>
    <name type="common">Iberian ribbed newt</name>
    <dbReference type="NCBI Taxonomy" id="8319"/>
    <lineage>
        <taxon>Eukaryota</taxon>
        <taxon>Metazoa</taxon>
        <taxon>Chordata</taxon>
        <taxon>Craniata</taxon>
        <taxon>Vertebrata</taxon>
        <taxon>Euteleostomi</taxon>
        <taxon>Amphibia</taxon>
        <taxon>Batrachia</taxon>
        <taxon>Caudata</taxon>
        <taxon>Salamandroidea</taxon>
        <taxon>Salamandridae</taxon>
        <taxon>Pleurodelinae</taxon>
        <taxon>Pleurodeles</taxon>
    </lineage>
</organism>
<comment type="caution">
    <text evidence="2">The sequence shown here is derived from an EMBL/GenBank/DDBJ whole genome shotgun (WGS) entry which is preliminary data.</text>
</comment>
<keyword evidence="3" id="KW-1185">Reference proteome</keyword>
<feature type="compositionally biased region" description="Basic and acidic residues" evidence="1">
    <location>
        <begin position="22"/>
        <end position="40"/>
    </location>
</feature>
<feature type="region of interest" description="Disordered" evidence="1">
    <location>
        <begin position="1"/>
        <end position="70"/>
    </location>
</feature>
<dbReference type="EMBL" id="JANPWB010000003">
    <property type="protein sequence ID" value="KAJ1201192.1"/>
    <property type="molecule type" value="Genomic_DNA"/>
</dbReference>
<proteinExistence type="predicted"/>
<evidence type="ECO:0000313" key="3">
    <source>
        <dbReference type="Proteomes" id="UP001066276"/>
    </source>
</evidence>
<reference evidence="2" key="1">
    <citation type="journal article" date="2022" name="bioRxiv">
        <title>Sequencing and chromosome-scale assembly of the giantPleurodeles waltlgenome.</title>
        <authorList>
            <person name="Brown T."/>
            <person name="Elewa A."/>
            <person name="Iarovenko S."/>
            <person name="Subramanian E."/>
            <person name="Araus A.J."/>
            <person name="Petzold A."/>
            <person name="Susuki M."/>
            <person name="Suzuki K.-i.T."/>
            <person name="Hayashi T."/>
            <person name="Toyoda A."/>
            <person name="Oliveira C."/>
            <person name="Osipova E."/>
            <person name="Leigh N.D."/>
            <person name="Simon A."/>
            <person name="Yun M.H."/>
        </authorList>
    </citation>
    <scope>NUCLEOTIDE SEQUENCE</scope>
    <source>
        <strain evidence="2">20211129_DDA</strain>
        <tissue evidence="2">Liver</tissue>
    </source>
</reference>
<dbReference type="AlphaFoldDB" id="A0AAV7VKA0"/>
<sequence length="70" mass="7338">MAANPKPLPASKEGPGGCCVETRGDEKPVDVNEEVRDGGLRRSSAGGQVGERRRNRGEEKSDVGAETSVT</sequence>